<dbReference type="EMBL" id="CAJVPY010002825">
    <property type="protein sequence ID" value="CAG8573208.1"/>
    <property type="molecule type" value="Genomic_DNA"/>
</dbReference>
<dbReference type="OrthoDB" id="2444054at2759"/>
<protein>
    <submittedName>
        <fullName evidence="1">28489_t:CDS:1</fullName>
    </submittedName>
</protein>
<accession>A0A9N9BPL7</accession>
<dbReference type="Proteomes" id="UP000789405">
    <property type="component" value="Unassembled WGS sequence"/>
</dbReference>
<gene>
    <name evidence="1" type="ORF">DERYTH_LOCUS6312</name>
</gene>
<reference evidence="1" key="1">
    <citation type="submission" date="2021-06" db="EMBL/GenBank/DDBJ databases">
        <authorList>
            <person name="Kallberg Y."/>
            <person name="Tangrot J."/>
            <person name="Rosling A."/>
        </authorList>
    </citation>
    <scope>NUCLEOTIDE SEQUENCE</scope>
    <source>
        <strain evidence="1">MA453B</strain>
    </source>
</reference>
<proteinExistence type="predicted"/>
<organism evidence="1 2">
    <name type="scientific">Dentiscutata erythropus</name>
    <dbReference type="NCBI Taxonomy" id="1348616"/>
    <lineage>
        <taxon>Eukaryota</taxon>
        <taxon>Fungi</taxon>
        <taxon>Fungi incertae sedis</taxon>
        <taxon>Mucoromycota</taxon>
        <taxon>Glomeromycotina</taxon>
        <taxon>Glomeromycetes</taxon>
        <taxon>Diversisporales</taxon>
        <taxon>Gigasporaceae</taxon>
        <taxon>Dentiscutata</taxon>
    </lineage>
</organism>
<comment type="caution">
    <text evidence="1">The sequence shown here is derived from an EMBL/GenBank/DDBJ whole genome shotgun (WGS) entry which is preliminary data.</text>
</comment>
<evidence type="ECO:0000313" key="2">
    <source>
        <dbReference type="Proteomes" id="UP000789405"/>
    </source>
</evidence>
<evidence type="ECO:0000313" key="1">
    <source>
        <dbReference type="EMBL" id="CAG8573208.1"/>
    </source>
</evidence>
<dbReference type="AlphaFoldDB" id="A0A9N9BPL7"/>
<name>A0A9N9BPL7_9GLOM</name>
<keyword evidence="2" id="KW-1185">Reference proteome</keyword>
<feature type="non-terminal residue" evidence="1">
    <location>
        <position position="266"/>
    </location>
</feature>
<sequence>SLTYYKESLKNDKKEILLPKEMTKKLYDNIIAIGHNEYFENESLEIDFECDITLDDIRDIDDSPQKISRKIADLIEECNFQVIMFNNDNGVKLLDFITPFFEKLKKNKEIFIDATYKTNVLGYELYSIIGQYDDAGFAMAYLFVEGNKQDAFFHSVQRQNIYPFIYLPGQQTFVQPLVDITLARNNMSHNSLLDILKDITIHTSDNSNQLFKNYETMLYDALTIVQEQHEINNVKWAKSVEKSFEGLNKLVMDIKAYKRRTTNPRT</sequence>